<sequence>MRRFLTLWPNCWVSSLVMWCKLYYSDKSMLGAILRRYHLNYKRLVRIVMQWPRHSTPVCSPGWSIISTHVPTPDKTPLGSSEYWTYSGSRTSPSTLLNSCASTIPMRSCTNSSITMCLL</sequence>
<protein>
    <submittedName>
        <fullName evidence="1">Uncharacterized protein</fullName>
    </submittedName>
</protein>
<evidence type="ECO:0000313" key="1">
    <source>
        <dbReference type="EMBL" id="CAG6734113.1"/>
    </source>
</evidence>
<organism evidence="1">
    <name type="scientific">Cacopsylla melanoneura</name>
    <dbReference type="NCBI Taxonomy" id="428564"/>
    <lineage>
        <taxon>Eukaryota</taxon>
        <taxon>Metazoa</taxon>
        <taxon>Ecdysozoa</taxon>
        <taxon>Arthropoda</taxon>
        <taxon>Hexapoda</taxon>
        <taxon>Insecta</taxon>
        <taxon>Pterygota</taxon>
        <taxon>Neoptera</taxon>
        <taxon>Paraneoptera</taxon>
        <taxon>Hemiptera</taxon>
        <taxon>Sternorrhyncha</taxon>
        <taxon>Psylloidea</taxon>
        <taxon>Psyllidae</taxon>
        <taxon>Psyllinae</taxon>
        <taxon>Cacopsylla</taxon>
    </lineage>
</organism>
<name>A0A8D9DYE9_9HEMI</name>
<dbReference type="EMBL" id="HBUF01391811">
    <property type="protein sequence ID" value="CAG6734111.1"/>
    <property type="molecule type" value="Transcribed_RNA"/>
</dbReference>
<dbReference type="EMBL" id="HBUF01681064">
    <property type="protein sequence ID" value="CAG6792342.1"/>
    <property type="molecule type" value="Transcribed_RNA"/>
</dbReference>
<dbReference type="EMBL" id="HBUF01391812">
    <property type="protein sequence ID" value="CAG6734113.1"/>
    <property type="molecule type" value="Transcribed_RNA"/>
</dbReference>
<reference evidence="1" key="1">
    <citation type="submission" date="2021-05" db="EMBL/GenBank/DDBJ databases">
        <authorList>
            <person name="Alioto T."/>
            <person name="Alioto T."/>
            <person name="Gomez Garrido J."/>
        </authorList>
    </citation>
    <scope>NUCLEOTIDE SEQUENCE</scope>
</reference>
<dbReference type="AlphaFoldDB" id="A0A8D9DYE9"/>
<proteinExistence type="predicted"/>
<accession>A0A8D9DYE9</accession>